<dbReference type="Proteomes" id="UP001500459">
    <property type="component" value="Unassembled WGS sequence"/>
</dbReference>
<evidence type="ECO:0000313" key="1">
    <source>
        <dbReference type="EMBL" id="GAA4106668.1"/>
    </source>
</evidence>
<keyword evidence="2" id="KW-1185">Reference proteome</keyword>
<dbReference type="RefSeq" id="WP_344923810.1">
    <property type="nucleotide sequence ID" value="NZ_BAABCW010000001.1"/>
</dbReference>
<comment type="caution">
    <text evidence="1">The sequence shown here is derived from an EMBL/GenBank/DDBJ whole genome shotgun (WGS) entry which is preliminary data.</text>
</comment>
<evidence type="ECO:0000313" key="2">
    <source>
        <dbReference type="Proteomes" id="UP001500459"/>
    </source>
</evidence>
<protein>
    <submittedName>
        <fullName evidence="1">Uncharacterized protein</fullName>
    </submittedName>
</protein>
<proteinExistence type="predicted"/>
<organism evidence="1 2">
    <name type="scientific">Aquimarina addita</name>
    <dbReference type="NCBI Taxonomy" id="870485"/>
    <lineage>
        <taxon>Bacteria</taxon>
        <taxon>Pseudomonadati</taxon>
        <taxon>Bacteroidota</taxon>
        <taxon>Flavobacteriia</taxon>
        <taxon>Flavobacteriales</taxon>
        <taxon>Flavobacteriaceae</taxon>
        <taxon>Aquimarina</taxon>
    </lineage>
</organism>
<sequence length="339" mass="39387">MNSNQEKVLNIISQFSFGAPFIFAPDEYKKGNATREPADLVYACNNTIFLIYAKQKNKPKKGLASEIIFNRRKTLIEDNIGQLEGWLREWKNGRNIIGKNEFGSFDISFGEYENVIGLGIINYTEDFTIFHKELATKLNLKHCLSISNDSFDKLFRAGFSLLDLGILIKSITLMSKDNIIPVNKLIDNYFSSSMKRSSKEKIDINILKETDIYFNNLKSQINVNKKSKELQGMSEILNDLKLYETIKIKYQISILSEKFKKDIRQWQIVMIPLEKYKIIIGFSAWQNWHVIIDHFIKTMKTYENDDGLIGMLYELNTLCPMVNLCLERKNKSKIEILLK</sequence>
<reference evidence="2" key="1">
    <citation type="journal article" date="2019" name="Int. J. Syst. Evol. Microbiol.">
        <title>The Global Catalogue of Microorganisms (GCM) 10K type strain sequencing project: providing services to taxonomists for standard genome sequencing and annotation.</title>
        <authorList>
            <consortium name="The Broad Institute Genomics Platform"/>
            <consortium name="The Broad Institute Genome Sequencing Center for Infectious Disease"/>
            <person name="Wu L."/>
            <person name="Ma J."/>
        </authorList>
    </citation>
    <scope>NUCLEOTIDE SEQUENCE [LARGE SCALE GENOMIC DNA]</scope>
    <source>
        <strain evidence="2">JCM 17106</strain>
    </source>
</reference>
<gene>
    <name evidence="1" type="ORF">GCM10022393_01190</name>
</gene>
<name>A0ABP7X7J3_9FLAO</name>
<accession>A0ABP7X7J3</accession>
<dbReference type="EMBL" id="BAABCW010000001">
    <property type="protein sequence ID" value="GAA4106668.1"/>
    <property type="molecule type" value="Genomic_DNA"/>
</dbReference>